<evidence type="ECO:0000256" key="1">
    <source>
        <dbReference type="ARBA" id="ARBA00004496"/>
    </source>
</evidence>
<evidence type="ECO:0000259" key="17">
    <source>
        <dbReference type="PROSITE" id="PS50886"/>
    </source>
</evidence>
<dbReference type="InterPro" id="IPR020825">
    <property type="entry name" value="Phe-tRNA_synthase-like_B3/B4"/>
</dbReference>
<sequence length="773" mass="88160">MIITRTWLSEWVNIDDKNLELLIKTLNSIGLEVDKAYSLKAPNNVVVGQVIEKFKHENAEKLSVCKVDIGTEILQIVCGAANVAQNQFVAVALNGAKMPNGLEIQKTKLRGVESNGMLCSSVELGFGKINDGILILDESIGELELGRELNSYDIFNDEFIEIELTPNRGDCLSVYGVARDLAVALELDLNEKKEFKESENALGIGRILRLGVTRDLNSLLMYKAFELKEELHNKLLINLRLTQAELLSQNSIENLLNYATHSTGVLFNAYDFDKLKKSNDELNFVLSKEEQGETKISCQEEFLSISGIYQNANLKCDEKTKIVILEAHYTDPSIIAQSKGKYQKVDEKTFYRSFRGSEPKLNIGMDFLLQQIATIQNVMIYNSSQQVLDYKKEQIITISIETINNTIGQNIDKDEILKILKKLGFELLLSNDGLINIKVPLHRSDIKNIFDICEEIVRIVGIDNIISKGLEFVEKNHLNQTYKDYKELLNLRQNAVNNGYFESLHYVLDNEKELEIFGFDKLGLKLINPITEELNTLRSTLLNQLLNAASLNAKNSQKIIKLFQSGAVFNAKNEELHHIAFIHSGFKEEAKISNKAKPALVNFYDFLLDMKNILEEFELKASNFHFLSPYEQAYIYKNNQKIGFLGRVHLNLETQKDLSKSYVCELDLTLLKNEVKVAKAYSKFPKVSRDLSILVPKNFPYETIKETIQKLHLADLENFRLIDLYSDENLKDLYSLTLNFNFKSLEKTLEDKEINAYLETILKALEELGLKLR</sequence>
<evidence type="ECO:0000256" key="6">
    <source>
        <dbReference type="ARBA" id="ARBA00022598"/>
    </source>
</evidence>
<feature type="domain" description="B5" evidence="19">
    <location>
        <begin position="391"/>
        <end position="467"/>
    </location>
</feature>
<organism evidence="20 21">
    <name type="scientific">Campylobacter upsaliensis</name>
    <dbReference type="NCBI Taxonomy" id="28080"/>
    <lineage>
        <taxon>Bacteria</taxon>
        <taxon>Pseudomonadati</taxon>
        <taxon>Campylobacterota</taxon>
        <taxon>Epsilonproteobacteria</taxon>
        <taxon>Campylobacterales</taxon>
        <taxon>Campylobacteraceae</taxon>
        <taxon>Campylobacter</taxon>
    </lineage>
</organism>
<feature type="binding site" evidence="15">
    <location>
        <position position="454"/>
    </location>
    <ligand>
        <name>Mg(2+)</name>
        <dbReference type="ChEBI" id="CHEBI:18420"/>
        <note>shared with alpha subunit</note>
    </ligand>
</feature>
<dbReference type="SMART" id="SM00873">
    <property type="entry name" value="B3_4"/>
    <property type="match status" value="1"/>
</dbReference>
<accession>A0A381EHD7</accession>
<evidence type="ECO:0000313" key="20">
    <source>
        <dbReference type="EMBL" id="SUX26444.1"/>
    </source>
</evidence>
<evidence type="ECO:0000256" key="10">
    <source>
        <dbReference type="ARBA" id="ARBA00022842"/>
    </source>
</evidence>
<dbReference type="SUPFAM" id="SSF54991">
    <property type="entry name" value="Anticodon-binding domain of PheRS"/>
    <property type="match status" value="1"/>
</dbReference>
<dbReference type="InterPro" id="IPR002547">
    <property type="entry name" value="tRNA-bd_dom"/>
</dbReference>
<dbReference type="GO" id="GO:0005524">
    <property type="term" value="F:ATP binding"/>
    <property type="evidence" value="ECO:0007669"/>
    <property type="project" value="UniProtKB-UniRule"/>
</dbReference>
<dbReference type="CDD" id="cd02796">
    <property type="entry name" value="tRNA_bind_bactPheRS"/>
    <property type="match status" value="1"/>
</dbReference>
<dbReference type="FunFam" id="2.40.50.140:FF:000045">
    <property type="entry name" value="Phenylalanine--tRNA ligase beta subunit"/>
    <property type="match status" value="1"/>
</dbReference>
<comment type="similarity">
    <text evidence="2 15">Belongs to the phenylalanyl-tRNA synthetase beta subunit family. Type 1 subfamily.</text>
</comment>
<evidence type="ECO:0000313" key="21">
    <source>
        <dbReference type="Proteomes" id="UP000254161"/>
    </source>
</evidence>
<feature type="binding site" evidence="15">
    <location>
        <position position="451"/>
    </location>
    <ligand>
        <name>Mg(2+)</name>
        <dbReference type="ChEBI" id="CHEBI:18420"/>
        <note>shared with alpha subunit</note>
    </ligand>
</feature>
<dbReference type="SUPFAM" id="SSF55681">
    <property type="entry name" value="Class II aaRS and biotin synthetases"/>
    <property type="match status" value="1"/>
</dbReference>
<evidence type="ECO:0000259" key="18">
    <source>
        <dbReference type="PROSITE" id="PS51447"/>
    </source>
</evidence>
<dbReference type="InterPro" id="IPR041616">
    <property type="entry name" value="PheRS_beta_core"/>
</dbReference>
<dbReference type="GO" id="GO:0006432">
    <property type="term" value="P:phenylalanyl-tRNA aminoacylation"/>
    <property type="evidence" value="ECO:0007669"/>
    <property type="project" value="UniProtKB-UniRule"/>
</dbReference>
<comment type="subunit">
    <text evidence="3 15">Tetramer of two alpha and two beta subunits.</text>
</comment>
<dbReference type="EC" id="6.1.1.20" evidence="15"/>
<dbReference type="NCBIfam" id="TIGR00472">
    <property type="entry name" value="pheT_bact"/>
    <property type="match status" value="1"/>
</dbReference>
<dbReference type="InterPro" id="IPR005121">
    <property type="entry name" value="Fdx_antiC-bd"/>
</dbReference>
<gene>
    <name evidence="15 20" type="primary">pheT</name>
    <name evidence="20" type="ORF">NCTC12264_00670</name>
</gene>
<dbReference type="Gene3D" id="3.30.56.10">
    <property type="match status" value="2"/>
</dbReference>
<dbReference type="RefSeq" id="WP_115629565.1">
    <property type="nucleotide sequence ID" value="NZ_UFUZ01000001.1"/>
</dbReference>
<evidence type="ECO:0000256" key="8">
    <source>
        <dbReference type="ARBA" id="ARBA00022741"/>
    </source>
</evidence>
<comment type="catalytic activity">
    <reaction evidence="14 15">
        <text>tRNA(Phe) + L-phenylalanine + ATP = L-phenylalanyl-tRNA(Phe) + AMP + diphosphate + H(+)</text>
        <dbReference type="Rhea" id="RHEA:19413"/>
        <dbReference type="Rhea" id="RHEA-COMP:9668"/>
        <dbReference type="Rhea" id="RHEA-COMP:9699"/>
        <dbReference type="ChEBI" id="CHEBI:15378"/>
        <dbReference type="ChEBI" id="CHEBI:30616"/>
        <dbReference type="ChEBI" id="CHEBI:33019"/>
        <dbReference type="ChEBI" id="CHEBI:58095"/>
        <dbReference type="ChEBI" id="CHEBI:78442"/>
        <dbReference type="ChEBI" id="CHEBI:78531"/>
        <dbReference type="ChEBI" id="CHEBI:456215"/>
        <dbReference type="EC" id="6.1.1.20"/>
    </reaction>
</comment>
<evidence type="ECO:0000256" key="15">
    <source>
        <dbReference type="HAMAP-Rule" id="MF_00283"/>
    </source>
</evidence>
<dbReference type="InterPro" id="IPR045060">
    <property type="entry name" value="Phe-tRNA-ligase_IIc_bsu"/>
</dbReference>
<dbReference type="GO" id="GO:0004826">
    <property type="term" value="F:phenylalanine-tRNA ligase activity"/>
    <property type="evidence" value="ECO:0007669"/>
    <property type="project" value="UniProtKB-UniRule"/>
</dbReference>
<keyword evidence="7 15" id="KW-0479">Metal-binding</keyword>
<keyword evidence="10 15" id="KW-0460">Magnesium</keyword>
<evidence type="ECO:0000256" key="5">
    <source>
        <dbReference type="ARBA" id="ARBA00022555"/>
    </source>
</evidence>
<dbReference type="SMART" id="SM00896">
    <property type="entry name" value="FDX-ACB"/>
    <property type="match status" value="1"/>
</dbReference>
<dbReference type="NCBIfam" id="NF045760">
    <property type="entry name" value="YtpR"/>
    <property type="match status" value="1"/>
</dbReference>
<feature type="binding site" evidence="15">
    <location>
        <position position="455"/>
    </location>
    <ligand>
        <name>Mg(2+)</name>
        <dbReference type="ChEBI" id="CHEBI:18420"/>
        <note>shared with alpha subunit</note>
    </ligand>
</feature>
<dbReference type="Gene3D" id="3.30.930.10">
    <property type="entry name" value="Bira Bifunctional Protein, Domain 2"/>
    <property type="match status" value="1"/>
</dbReference>
<feature type="domain" description="FDX-ACB" evidence="18">
    <location>
        <begin position="682"/>
        <end position="773"/>
    </location>
</feature>
<dbReference type="InterPro" id="IPR033714">
    <property type="entry name" value="tRNA_bind_bactPheRS"/>
</dbReference>
<dbReference type="PROSITE" id="PS50886">
    <property type="entry name" value="TRBD"/>
    <property type="match status" value="1"/>
</dbReference>
<evidence type="ECO:0000256" key="14">
    <source>
        <dbReference type="ARBA" id="ARBA00049255"/>
    </source>
</evidence>
<dbReference type="PROSITE" id="PS51447">
    <property type="entry name" value="FDX_ACB"/>
    <property type="match status" value="1"/>
</dbReference>
<dbReference type="Pfam" id="PF03484">
    <property type="entry name" value="B5"/>
    <property type="match status" value="1"/>
</dbReference>
<dbReference type="GO" id="GO:0000049">
    <property type="term" value="F:tRNA binding"/>
    <property type="evidence" value="ECO:0007669"/>
    <property type="project" value="UniProtKB-UniRule"/>
</dbReference>
<keyword evidence="8 15" id="KW-0547">Nucleotide-binding</keyword>
<dbReference type="Gene3D" id="3.30.70.380">
    <property type="entry name" value="Ferrodoxin-fold anticodon-binding domain"/>
    <property type="match status" value="1"/>
</dbReference>
<dbReference type="SUPFAM" id="SSF46955">
    <property type="entry name" value="Putative DNA-binding domain"/>
    <property type="match status" value="1"/>
</dbReference>
<dbReference type="InterPro" id="IPR005147">
    <property type="entry name" value="tRNA_synthase_B5-dom"/>
</dbReference>
<keyword evidence="11 16" id="KW-0694">RNA-binding</keyword>
<dbReference type="Pfam" id="PF03147">
    <property type="entry name" value="FDX-ACB"/>
    <property type="match status" value="1"/>
</dbReference>
<evidence type="ECO:0000256" key="3">
    <source>
        <dbReference type="ARBA" id="ARBA00011209"/>
    </source>
</evidence>
<keyword evidence="4 15" id="KW-0963">Cytoplasm</keyword>
<dbReference type="InterPro" id="IPR012340">
    <property type="entry name" value="NA-bd_OB-fold"/>
</dbReference>
<dbReference type="AlphaFoldDB" id="A0A381EHD7"/>
<dbReference type="InterPro" id="IPR009061">
    <property type="entry name" value="DNA-bd_dom_put_sf"/>
</dbReference>
<dbReference type="PROSITE" id="PS51483">
    <property type="entry name" value="B5"/>
    <property type="match status" value="1"/>
</dbReference>
<dbReference type="Gene3D" id="2.40.50.140">
    <property type="entry name" value="Nucleic acid-binding proteins"/>
    <property type="match status" value="1"/>
</dbReference>
<dbReference type="PANTHER" id="PTHR10947:SF0">
    <property type="entry name" value="PHENYLALANINE--TRNA LIGASE BETA SUBUNIT"/>
    <property type="match status" value="1"/>
</dbReference>
<dbReference type="GO" id="GO:0000287">
    <property type="term" value="F:magnesium ion binding"/>
    <property type="evidence" value="ECO:0007669"/>
    <property type="project" value="UniProtKB-UniRule"/>
</dbReference>
<name>A0A381EHD7_CAMUP</name>
<evidence type="ECO:0000256" key="16">
    <source>
        <dbReference type="PROSITE-ProRule" id="PRU00209"/>
    </source>
</evidence>
<dbReference type="Pfam" id="PF17759">
    <property type="entry name" value="tRNA_synthFbeta"/>
    <property type="match status" value="1"/>
</dbReference>
<evidence type="ECO:0000256" key="13">
    <source>
        <dbReference type="ARBA" id="ARBA00023146"/>
    </source>
</evidence>
<feature type="binding site" evidence="15">
    <location>
        <position position="445"/>
    </location>
    <ligand>
        <name>Mg(2+)</name>
        <dbReference type="ChEBI" id="CHEBI:18420"/>
        <note>shared with alpha subunit</note>
    </ligand>
</feature>
<evidence type="ECO:0000256" key="11">
    <source>
        <dbReference type="ARBA" id="ARBA00022884"/>
    </source>
</evidence>
<keyword evidence="9 15" id="KW-0067">ATP-binding</keyword>
<evidence type="ECO:0000259" key="19">
    <source>
        <dbReference type="PROSITE" id="PS51483"/>
    </source>
</evidence>
<comment type="subcellular location">
    <subcellularLocation>
        <location evidence="1 15">Cytoplasm</location>
    </subcellularLocation>
</comment>
<dbReference type="CDD" id="cd00769">
    <property type="entry name" value="PheRS_beta_core"/>
    <property type="match status" value="1"/>
</dbReference>
<dbReference type="InterPro" id="IPR004532">
    <property type="entry name" value="Phe-tRNA-ligase_IIc_bsu_bact"/>
</dbReference>
<dbReference type="Pfam" id="PF03483">
    <property type="entry name" value="B3_4"/>
    <property type="match status" value="1"/>
</dbReference>
<dbReference type="Gene3D" id="3.50.40.10">
    <property type="entry name" value="Phenylalanyl-trna Synthetase, Chain B, domain 3"/>
    <property type="match status" value="1"/>
</dbReference>
<dbReference type="PANTHER" id="PTHR10947">
    <property type="entry name" value="PHENYLALANYL-TRNA SYNTHETASE BETA CHAIN AND LEUCINE-RICH REPEAT-CONTAINING PROTEIN 47"/>
    <property type="match status" value="1"/>
</dbReference>
<dbReference type="InterPro" id="IPR005146">
    <property type="entry name" value="B3/B4_tRNA-bd"/>
</dbReference>
<dbReference type="EMBL" id="UFUZ01000001">
    <property type="protein sequence ID" value="SUX26444.1"/>
    <property type="molecule type" value="Genomic_DNA"/>
</dbReference>
<dbReference type="SUPFAM" id="SSF56037">
    <property type="entry name" value="PheT/TilS domain"/>
    <property type="match status" value="1"/>
</dbReference>
<feature type="domain" description="TRNA-binding" evidence="17">
    <location>
        <begin position="39"/>
        <end position="150"/>
    </location>
</feature>
<dbReference type="SMART" id="SM00874">
    <property type="entry name" value="B5"/>
    <property type="match status" value="1"/>
</dbReference>
<reference evidence="20 21" key="1">
    <citation type="submission" date="2018-06" db="EMBL/GenBank/DDBJ databases">
        <authorList>
            <consortium name="Pathogen Informatics"/>
            <person name="Doyle S."/>
        </authorList>
    </citation>
    <scope>NUCLEOTIDE SEQUENCE [LARGE SCALE GENOMIC DNA]</scope>
    <source>
        <strain evidence="20 21">NCTC12264</strain>
    </source>
</reference>
<keyword evidence="5 16" id="KW-0820">tRNA-binding</keyword>
<dbReference type="HAMAP" id="MF_00283">
    <property type="entry name" value="Phe_tRNA_synth_beta1"/>
    <property type="match status" value="1"/>
</dbReference>
<comment type="cofactor">
    <cofactor evidence="15">
        <name>Mg(2+)</name>
        <dbReference type="ChEBI" id="CHEBI:18420"/>
    </cofactor>
    <text evidence="15">Binds 2 magnesium ions per tetramer.</text>
</comment>
<evidence type="ECO:0000256" key="7">
    <source>
        <dbReference type="ARBA" id="ARBA00022723"/>
    </source>
</evidence>
<proteinExistence type="inferred from homology"/>
<dbReference type="InterPro" id="IPR045864">
    <property type="entry name" value="aa-tRNA-synth_II/BPL/LPL"/>
</dbReference>
<evidence type="ECO:0000256" key="12">
    <source>
        <dbReference type="ARBA" id="ARBA00022917"/>
    </source>
</evidence>
<evidence type="ECO:0000256" key="9">
    <source>
        <dbReference type="ARBA" id="ARBA00022840"/>
    </source>
</evidence>
<keyword evidence="6 15" id="KW-0436">Ligase</keyword>
<dbReference type="Pfam" id="PF01588">
    <property type="entry name" value="tRNA_bind"/>
    <property type="match status" value="1"/>
</dbReference>
<evidence type="ECO:0000256" key="2">
    <source>
        <dbReference type="ARBA" id="ARBA00008653"/>
    </source>
</evidence>
<dbReference type="GO" id="GO:0009328">
    <property type="term" value="C:phenylalanine-tRNA ligase complex"/>
    <property type="evidence" value="ECO:0007669"/>
    <property type="project" value="TreeGrafter"/>
</dbReference>
<keyword evidence="13 15" id="KW-0030">Aminoacyl-tRNA synthetase</keyword>
<protein>
    <recommendedName>
        <fullName evidence="15">Phenylalanine--tRNA ligase beta subunit</fullName>
        <ecNumber evidence="15">6.1.1.20</ecNumber>
    </recommendedName>
    <alternativeName>
        <fullName evidence="15">Phenylalanyl-tRNA synthetase beta subunit</fullName>
        <shortName evidence="15">PheRS</shortName>
    </alternativeName>
</protein>
<keyword evidence="12 15" id="KW-0648">Protein biosynthesis</keyword>
<dbReference type="Proteomes" id="UP000254161">
    <property type="component" value="Unassembled WGS sequence"/>
</dbReference>
<dbReference type="InterPro" id="IPR036690">
    <property type="entry name" value="Fdx_antiC-bd_sf"/>
</dbReference>
<evidence type="ECO:0000256" key="4">
    <source>
        <dbReference type="ARBA" id="ARBA00022490"/>
    </source>
</evidence>
<dbReference type="SUPFAM" id="SSF50249">
    <property type="entry name" value="Nucleic acid-binding proteins"/>
    <property type="match status" value="1"/>
</dbReference>